<feature type="compositionally biased region" description="Acidic residues" evidence="1">
    <location>
        <begin position="154"/>
        <end position="164"/>
    </location>
</feature>
<feature type="domain" description="Dynamin N-terminal" evidence="2">
    <location>
        <begin position="236"/>
        <end position="289"/>
    </location>
</feature>
<dbReference type="EMBL" id="JAJVCZ030000008">
    <property type="protein sequence ID" value="KAL0256970.1"/>
    <property type="molecule type" value="Genomic_DNA"/>
</dbReference>
<reference evidence="3 4" key="1">
    <citation type="submission" date="2024-02" db="EMBL/GenBank/DDBJ databases">
        <title>De novo assembly and annotation of 12 fungi associated with fruit tree decline syndrome in Ontario, Canada.</title>
        <authorList>
            <person name="Sulman M."/>
            <person name="Ellouze W."/>
            <person name="Ilyukhin E."/>
        </authorList>
    </citation>
    <scope>NUCLEOTIDE SEQUENCE [LARGE SCALE GENOMIC DNA]</scope>
    <source>
        <strain evidence="3 4">FDS-637</strain>
    </source>
</reference>
<dbReference type="RefSeq" id="XP_066629999.1">
    <property type="nucleotide sequence ID" value="XM_066779195.1"/>
</dbReference>
<name>A0ABR3C8Q0_9PEZI</name>
<dbReference type="Pfam" id="PF00350">
    <property type="entry name" value="Dynamin_N"/>
    <property type="match status" value="1"/>
</dbReference>
<dbReference type="InterPro" id="IPR027417">
    <property type="entry name" value="P-loop_NTPase"/>
</dbReference>
<feature type="region of interest" description="Disordered" evidence="1">
    <location>
        <begin position="85"/>
        <end position="185"/>
    </location>
</feature>
<gene>
    <name evidence="3" type="ORF">SLS55_007780</name>
</gene>
<evidence type="ECO:0000256" key="1">
    <source>
        <dbReference type="SAM" id="MobiDB-lite"/>
    </source>
</evidence>
<dbReference type="Proteomes" id="UP001430584">
    <property type="component" value="Unassembled WGS sequence"/>
</dbReference>
<proteinExistence type="predicted"/>
<keyword evidence="4" id="KW-1185">Reference proteome</keyword>
<protein>
    <recommendedName>
        <fullName evidence="2">Dynamin N-terminal domain-containing protein</fullName>
    </recommendedName>
</protein>
<feature type="compositionally biased region" description="Low complexity" evidence="1">
    <location>
        <begin position="114"/>
        <end position="129"/>
    </location>
</feature>
<evidence type="ECO:0000313" key="3">
    <source>
        <dbReference type="EMBL" id="KAL0256970.1"/>
    </source>
</evidence>
<dbReference type="SUPFAM" id="SSF52540">
    <property type="entry name" value="P-loop containing nucleoside triphosphate hydrolases"/>
    <property type="match status" value="1"/>
</dbReference>
<dbReference type="PANTHER" id="PTHR36681">
    <property type="entry name" value="NUCLEAR GTPASE, GERMINAL CENTER-ASSOCIATED, TANDEM DUPLICATE 3"/>
    <property type="match status" value="1"/>
</dbReference>
<dbReference type="GeneID" id="92011865"/>
<accession>A0ABR3C8Q0</accession>
<sequence>MTTTSAAYDALRERTKAVKPDEPHKPGGYWVAVLLEGPEHSKASEQHDFLWIKANSKTKIKTIHNEYHRRYQDRPGHLRLQLGPTVPENTVRVPAAPPTAQGYTSPYLHNHPQSPFSSNYSSSAASPSSRGHAQLPTQFGNVPLSPALNGVVPDDQDAASEENEDTKLAPQNPFLQQLSSETDPEKLEKGVEEAVNLLEKLQEPLADDQTSSEDAAQWLRQIRDLKNESIRSRTVIGVVGNTGAGKSSVINALLDEERLVPTNCMRACTAVVTELSYNESDDAEDRYRADVEFIKPEEWYKELEILFEDLLDGSGNIRKEVTSNPDGEAGIAFAKIHAVYPHRTKESLAAGGLEALKRDATVNNILGTVKHIADSDNNKFYKKLQTYVDSQEKNTGQKKDKKTETKRM</sequence>
<comment type="caution">
    <text evidence="3">The sequence shown here is derived from an EMBL/GenBank/DDBJ whole genome shotgun (WGS) entry which is preliminary data.</text>
</comment>
<dbReference type="PANTHER" id="PTHR36681:SF3">
    <property type="entry name" value="NUCLEAR GTPASE, GERMINAL CENTER-ASSOCIATED, TANDEM DUPLICATE 3"/>
    <property type="match status" value="1"/>
</dbReference>
<dbReference type="Gene3D" id="3.40.50.300">
    <property type="entry name" value="P-loop containing nucleotide triphosphate hydrolases"/>
    <property type="match status" value="1"/>
</dbReference>
<evidence type="ECO:0000259" key="2">
    <source>
        <dbReference type="Pfam" id="PF00350"/>
    </source>
</evidence>
<evidence type="ECO:0000313" key="4">
    <source>
        <dbReference type="Proteomes" id="UP001430584"/>
    </source>
</evidence>
<dbReference type="InterPro" id="IPR045063">
    <property type="entry name" value="Dynamin_N"/>
</dbReference>
<organism evidence="3 4">
    <name type="scientific">Diplodia seriata</name>
    <dbReference type="NCBI Taxonomy" id="420778"/>
    <lineage>
        <taxon>Eukaryota</taxon>
        <taxon>Fungi</taxon>
        <taxon>Dikarya</taxon>
        <taxon>Ascomycota</taxon>
        <taxon>Pezizomycotina</taxon>
        <taxon>Dothideomycetes</taxon>
        <taxon>Dothideomycetes incertae sedis</taxon>
        <taxon>Botryosphaeriales</taxon>
        <taxon>Botryosphaeriaceae</taxon>
        <taxon>Diplodia</taxon>
    </lineage>
</organism>